<proteinExistence type="inferred from homology"/>
<comment type="catalytic activity">
    <reaction evidence="2">
        <text>cytidine(34) in elongator tRNA(Met) + acetate + ATP = N(4)-acetylcytidine(34) in elongator tRNA(Met) + AMP + diphosphate</text>
        <dbReference type="Rhea" id="RHEA:58144"/>
        <dbReference type="Rhea" id="RHEA-COMP:10693"/>
        <dbReference type="Rhea" id="RHEA-COMP:10694"/>
        <dbReference type="ChEBI" id="CHEBI:30089"/>
        <dbReference type="ChEBI" id="CHEBI:30616"/>
        <dbReference type="ChEBI" id="CHEBI:33019"/>
        <dbReference type="ChEBI" id="CHEBI:74900"/>
        <dbReference type="ChEBI" id="CHEBI:82748"/>
        <dbReference type="ChEBI" id="CHEBI:456215"/>
    </reaction>
</comment>
<comment type="caution">
    <text evidence="3">The sequence shown here is derived from an EMBL/GenBank/DDBJ whole genome shotgun (WGS) entry which is preliminary data.</text>
</comment>
<evidence type="ECO:0000256" key="1">
    <source>
        <dbReference type="ARBA" id="ARBA00022694"/>
    </source>
</evidence>
<comment type="function">
    <text evidence="2">Catalyzes the formation of N(4)-acetylcytidine (ac(4)C) at the wobble position of elongator tRNA(Met), using acetate and ATP as substrates. First activates an acetate ion to form acetyladenylate (Ac-AMP) and then transfers the acetyl group to tRNA to form ac(4)C34.</text>
</comment>
<feature type="binding site" evidence="2">
    <location>
        <position position="166"/>
    </location>
    <ligand>
        <name>ATP</name>
        <dbReference type="ChEBI" id="CHEBI:30616"/>
    </ligand>
</feature>
<dbReference type="PANTHER" id="PTHR37825:SF1">
    <property type="entry name" value="TRNA(MET) CYTIDINE ACETATE LIGASE"/>
    <property type="match status" value="1"/>
</dbReference>
<dbReference type="SUPFAM" id="SSF52374">
    <property type="entry name" value="Nucleotidylyl transferase"/>
    <property type="match status" value="1"/>
</dbReference>
<keyword evidence="2" id="KW-0694">RNA-binding</keyword>
<comment type="subcellular location">
    <subcellularLocation>
        <location evidence="2">Cytoplasm</location>
    </subcellularLocation>
</comment>
<dbReference type="InterPro" id="IPR008513">
    <property type="entry name" value="tRNA(Met)_cyd_acetate_ligase"/>
</dbReference>
<comment type="caution">
    <text evidence="2">Lacks conserved residue(s) required for the propagation of feature annotation.</text>
</comment>
<gene>
    <name evidence="2" type="primary">tmcAL</name>
    <name evidence="3" type="ORF">OCV77_01845</name>
</gene>
<organism evidence="3 4">
    <name type="scientific">Suilimivivens aceti</name>
    <dbReference type="NCBI Taxonomy" id="2981774"/>
    <lineage>
        <taxon>Bacteria</taxon>
        <taxon>Bacillati</taxon>
        <taxon>Bacillota</taxon>
        <taxon>Clostridia</taxon>
        <taxon>Lachnospirales</taxon>
        <taxon>Lachnospiraceae</taxon>
        <taxon>Suilimivivens</taxon>
    </lineage>
</organism>
<name>A0ABT2SZ36_9FIRM</name>
<keyword evidence="1 2" id="KW-0819">tRNA processing</keyword>
<dbReference type="Proteomes" id="UP001652432">
    <property type="component" value="Unassembled WGS sequence"/>
</dbReference>
<dbReference type="EC" id="6.3.4.-" evidence="2"/>
<keyword evidence="2" id="KW-0067">ATP-binding</keyword>
<feature type="binding site" evidence="2">
    <location>
        <begin position="7"/>
        <end position="20"/>
    </location>
    <ligand>
        <name>ATP</name>
        <dbReference type="ChEBI" id="CHEBI:30616"/>
    </ligand>
</feature>
<dbReference type="Pfam" id="PF05636">
    <property type="entry name" value="HIGH_NTase1"/>
    <property type="match status" value="1"/>
</dbReference>
<protein>
    <recommendedName>
        <fullName evidence="2">tRNA(Met) cytidine acetate ligase</fullName>
        <ecNumber evidence="2">6.3.4.-</ecNumber>
    </recommendedName>
</protein>
<evidence type="ECO:0000256" key="2">
    <source>
        <dbReference type="HAMAP-Rule" id="MF_01539"/>
    </source>
</evidence>
<dbReference type="EMBL" id="JAOQKJ010000002">
    <property type="protein sequence ID" value="MCU6743254.1"/>
    <property type="molecule type" value="Genomic_DNA"/>
</dbReference>
<dbReference type="Gene3D" id="3.40.50.620">
    <property type="entry name" value="HUPs"/>
    <property type="match status" value="1"/>
</dbReference>
<accession>A0ABT2SZ36</accession>
<dbReference type="PANTHER" id="PTHR37825">
    <property type="entry name" value="TRNA(MET) CYTIDINE ACETATE LIGASE"/>
    <property type="match status" value="1"/>
</dbReference>
<sequence length="417" mass="46714">MKTAAIIAEYNPFHKGHRYQIEETRKATGADYILVLMSGDFVQRGEPAIYNKYIRTRMALLGGADAVLELPVLYATSSAEFFAEGAVTLLDHMQMVDFLSFGSESGKLEDFLPLAELLNRKEATVLSTVNELLRQGLSYPKARSRAVSLLFSEYSSADAAFFSSPNNILALEYCKTLQKLKSSIKPFTLLRKGSGYHDPFLPEDSSMYPSASALRSLITASTSSQFLTADDLSPQLFYKLLTEKDCGFSDYLDCSTALSDRICKYLSSFTGYTDFCTLLKSREFTYTRISRTLLHILLNQKTPVSFKPSFSERHLKTPYVRLLGFRKDSAPLLSSIKKHSDIPLVSKLADAKTILLEEAYQMLSRDIMASTLYESATFLKYASTDFHQKTAANNDPSFFAEAKKGLLNEYQQSPVIL</sequence>
<evidence type="ECO:0000313" key="4">
    <source>
        <dbReference type="Proteomes" id="UP001652432"/>
    </source>
</evidence>
<comment type="similarity">
    <text evidence="2">Belongs to the TmcAL family.</text>
</comment>
<feature type="binding site" evidence="2">
    <location>
        <position position="191"/>
    </location>
    <ligand>
        <name>ATP</name>
        <dbReference type="ChEBI" id="CHEBI:30616"/>
    </ligand>
</feature>
<dbReference type="RefSeq" id="WP_262572808.1">
    <property type="nucleotide sequence ID" value="NZ_JAOQKJ010000002.1"/>
</dbReference>
<reference evidence="3 4" key="1">
    <citation type="journal article" date="2021" name="ISME Commun">
        <title>Automated analysis of genomic sequences facilitates high-throughput and comprehensive description of bacteria.</title>
        <authorList>
            <person name="Hitch T.C.A."/>
        </authorList>
    </citation>
    <scope>NUCLEOTIDE SEQUENCE [LARGE SCALE GENOMIC DNA]</scope>
    <source>
        <strain evidence="3 4">Sanger_18</strain>
    </source>
</reference>
<evidence type="ECO:0000313" key="3">
    <source>
        <dbReference type="EMBL" id="MCU6743254.1"/>
    </source>
</evidence>
<keyword evidence="2" id="KW-0436">Ligase</keyword>
<keyword evidence="2" id="KW-0963">Cytoplasm</keyword>
<feature type="binding site" evidence="2">
    <location>
        <position position="102"/>
    </location>
    <ligand>
        <name>ATP</name>
        <dbReference type="ChEBI" id="CHEBI:30616"/>
    </ligand>
</feature>
<keyword evidence="2" id="KW-0547">Nucleotide-binding</keyword>
<keyword evidence="2" id="KW-0820">tRNA-binding</keyword>
<dbReference type="HAMAP" id="MF_01539">
    <property type="entry name" value="TmcAL"/>
    <property type="match status" value="1"/>
</dbReference>
<dbReference type="InterPro" id="IPR014729">
    <property type="entry name" value="Rossmann-like_a/b/a_fold"/>
</dbReference>
<keyword evidence="4" id="KW-1185">Reference proteome</keyword>